<dbReference type="AlphaFoldDB" id="A0A397JPF2"/>
<sequence>MDIDKYLKIYSQCPKALNLRGQIINDIERCRLDDALVDIDKLLKEYPRCPKFLKLREKILNNIKKCNLKKEELSEFVLSNFGDMEGISIENNVNSIEEVESGPSNGSRQLQY</sequence>
<accession>A0A397JPF2</accession>
<organism evidence="1 2">
    <name type="scientific">Diversispora epigaea</name>
    <dbReference type="NCBI Taxonomy" id="1348612"/>
    <lineage>
        <taxon>Eukaryota</taxon>
        <taxon>Fungi</taxon>
        <taxon>Fungi incertae sedis</taxon>
        <taxon>Mucoromycota</taxon>
        <taxon>Glomeromycotina</taxon>
        <taxon>Glomeromycetes</taxon>
        <taxon>Diversisporales</taxon>
        <taxon>Diversisporaceae</taxon>
        <taxon>Diversispora</taxon>
    </lineage>
</organism>
<proteinExistence type="predicted"/>
<dbReference type="EMBL" id="PQFF01000015">
    <property type="protein sequence ID" value="RHZ89232.1"/>
    <property type="molecule type" value="Genomic_DNA"/>
</dbReference>
<reference evidence="1 2" key="1">
    <citation type="submission" date="2018-08" db="EMBL/GenBank/DDBJ databases">
        <title>Genome and evolution of the arbuscular mycorrhizal fungus Diversispora epigaea (formerly Glomus versiforme) and its bacterial endosymbionts.</title>
        <authorList>
            <person name="Sun X."/>
            <person name="Fei Z."/>
            <person name="Harrison M."/>
        </authorList>
    </citation>
    <scope>NUCLEOTIDE SEQUENCE [LARGE SCALE GENOMIC DNA]</scope>
    <source>
        <strain evidence="1 2">IT104</strain>
    </source>
</reference>
<protein>
    <submittedName>
        <fullName evidence="1">Uncharacterized protein</fullName>
    </submittedName>
</protein>
<dbReference type="OrthoDB" id="1926212at2759"/>
<name>A0A397JPF2_9GLOM</name>
<evidence type="ECO:0000313" key="1">
    <source>
        <dbReference type="EMBL" id="RHZ89232.1"/>
    </source>
</evidence>
<keyword evidence="2" id="KW-1185">Reference proteome</keyword>
<comment type="caution">
    <text evidence="1">The sequence shown here is derived from an EMBL/GenBank/DDBJ whole genome shotgun (WGS) entry which is preliminary data.</text>
</comment>
<dbReference type="Proteomes" id="UP000266861">
    <property type="component" value="Unassembled WGS sequence"/>
</dbReference>
<evidence type="ECO:0000313" key="2">
    <source>
        <dbReference type="Proteomes" id="UP000266861"/>
    </source>
</evidence>
<gene>
    <name evidence="1" type="ORF">Glove_17g41</name>
</gene>